<organism evidence="1 2">
    <name type="scientific">Segatella oulorum</name>
    <dbReference type="NCBI Taxonomy" id="28136"/>
    <lineage>
        <taxon>Bacteria</taxon>
        <taxon>Pseudomonadati</taxon>
        <taxon>Bacteroidota</taxon>
        <taxon>Bacteroidia</taxon>
        <taxon>Bacteroidales</taxon>
        <taxon>Prevotellaceae</taxon>
        <taxon>Segatella</taxon>
    </lineage>
</organism>
<dbReference type="Proteomes" id="UP000190065">
    <property type="component" value="Unassembled WGS sequence"/>
</dbReference>
<evidence type="ECO:0000313" key="1">
    <source>
        <dbReference type="EMBL" id="SJZ47884.1"/>
    </source>
</evidence>
<protein>
    <submittedName>
        <fullName evidence="1">Uncharacterized protein</fullName>
    </submittedName>
</protein>
<name>A0A1T4KZI3_9BACT</name>
<accession>A0A1T4KZI3</accession>
<dbReference type="AlphaFoldDB" id="A0A1T4KZI3"/>
<sequence>MFYNLFTFSCTKLLLFQPKCAASCRKEWVGFVVNGGRMGEELAVESGERKRGGDVELHLRPEWSAVCDGALASQAQLLIFFVDGLYLLFGEFHLVFQALHFAVHLLNEAVSFAAAAVEKAQIVFIGDDLLL</sequence>
<evidence type="ECO:0000313" key="2">
    <source>
        <dbReference type="Proteomes" id="UP000190065"/>
    </source>
</evidence>
<reference evidence="1 2" key="1">
    <citation type="submission" date="2017-02" db="EMBL/GenBank/DDBJ databases">
        <authorList>
            <person name="Peterson S.W."/>
        </authorList>
    </citation>
    <scope>NUCLEOTIDE SEQUENCE [LARGE SCALE GENOMIC DNA]</scope>
    <source>
        <strain evidence="1 2">ATCC 43324</strain>
    </source>
</reference>
<dbReference type="EMBL" id="FUXK01000002">
    <property type="protein sequence ID" value="SJZ47884.1"/>
    <property type="molecule type" value="Genomic_DNA"/>
</dbReference>
<proteinExistence type="predicted"/>
<gene>
    <name evidence="1" type="ORF">SAMN02745202_00251</name>
</gene>